<dbReference type="RefSeq" id="WP_075120387.1">
    <property type="nucleotide sequence ID" value="NZ_MSCT01000015.1"/>
</dbReference>
<evidence type="ECO:0008006" key="3">
    <source>
        <dbReference type="Google" id="ProtNLM"/>
    </source>
</evidence>
<evidence type="ECO:0000313" key="1">
    <source>
        <dbReference type="EMBL" id="OLF53284.1"/>
    </source>
</evidence>
<dbReference type="OrthoDB" id="6895931at2"/>
<gene>
    <name evidence="1" type="ORF">BTN82_17525</name>
</gene>
<sequence>MDFQPLTSSNTTDHPVAFINPQAPLLDLLTYAGLRIRAARDMLDSVSGMTSRNADDLDLMRFSSVATLLLQDGCDVLHLAEQRAMELPEP</sequence>
<reference evidence="1 2" key="1">
    <citation type="submission" date="2016-12" db="EMBL/GenBank/DDBJ databases">
        <authorList>
            <person name="Song W.-J."/>
            <person name="Kurnit D.M."/>
        </authorList>
    </citation>
    <scope>NUCLEOTIDE SEQUENCE [LARGE SCALE GENOMIC DNA]</scope>
    <source>
        <strain evidence="1 2">PCL1601</strain>
    </source>
</reference>
<organism evidence="1 2">
    <name type="scientific">Pseudomonas chlororaphis</name>
    <dbReference type="NCBI Taxonomy" id="587753"/>
    <lineage>
        <taxon>Bacteria</taxon>
        <taxon>Pseudomonadati</taxon>
        <taxon>Pseudomonadota</taxon>
        <taxon>Gammaproteobacteria</taxon>
        <taxon>Pseudomonadales</taxon>
        <taxon>Pseudomonadaceae</taxon>
        <taxon>Pseudomonas</taxon>
    </lineage>
</organism>
<accession>A0A1Q8ENA8</accession>
<dbReference type="EMBL" id="MSCT01000015">
    <property type="protein sequence ID" value="OLF53284.1"/>
    <property type="molecule type" value="Genomic_DNA"/>
</dbReference>
<dbReference type="AlphaFoldDB" id="A0A1Q8ENA8"/>
<dbReference type="Proteomes" id="UP000185578">
    <property type="component" value="Unassembled WGS sequence"/>
</dbReference>
<name>A0A1Q8ENA8_9PSED</name>
<proteinExistence type="predicted"/>
<evidence type="ECO:0000313" key="2">
    <source>
        <dbReference type="Proteomes" id="UP000185578"/>
    </source>
</evidence>
<comment type="caution">
    <text evidence="1">The sequence shown here is derived from an EMBL/GenBank/DDBJ whole genome shotgun (WGS) entry which is preliminary data.</text>
</comment>
<protein>
    <recommendedName>
        <fullName evidence="3">Short-chain dehydrogenase</fullName>
    </recommendedName>
</protein>